<name>A0A8X8WN54_SALSN</name>
<comment type="subcellular location">
    <subcellularLocation>
        <location evidence="1">Nucleus</location>
    </subcellularLocation>
</comment>
<dbReference type="Gene3D" id="2.40.330.10">
    <property type="entry name" value="DNA-binding pseudobarrel domain"/>
    <property type="match status" value="1"/>
</dbReference>
<accession>A0A8X8WN54</accession>
<dbReference type="Proteomes" id="UP000298416">
    <property type="component" value="Unassembled WGS sequence"/>
</dbReference>
<dbReference type="OrthoDB" id="1090008at2759"/>
<evidence type="ECO:0000256" key="6">
    <source>
        <dbReference type="SAM" id="MobiDB-lite"/>
    </source>
</evidence>
<dbReference type="GO" id="GO:0005634">
    <property type="term" value="C:nucleus"/>
    <property type="evidence" value="ECO:0007669"/>
    <property type="project" value="UniProtKB-SubCell"/>
</dbReference>
<keyword evidence="8" id="KW-1185">Reference proteome</keyword>
<gene>
    <name evidence="7" type="ORF">SASPL_139305</name>
</gene>
<evidence type="ECO:0008006" key="9">
    <source>
        <dbReference type="Google" id="ProtNLM"/>
    </source>
</evidence>
<dbReference type="InterPro" id="IPR015300">
    <property type="entry name" value="DNA-bd_pseudobarrel_sf"/>
</dbReference>
<evidence type="ECO:0000256" key="3">
    <source>
        <dbReference type="ARBA" id="ARBA00023125"/>
    </source>
</evidence>
<comment type="caution">
    <text evidence="7">The sequence shown here is derived from an EMBL/GenBank/DDBJ whole genome shotgun (WGS) entry which is preliminary data.</text>
</comment>
<dbReference type="AlphaFoldDB" id="A0A8X8WN54"/>
<evidence type="ECO:0000256" key="4">
    <source>
        <dbReference type="ARBA" id="ARBA00023163"/>
    </source>
</evidence>
<keyword evidence="3" id="KW-0238">DNA-binding</keyword>
<evidence type="ECO:0000256" key="5">
    <source>
        <dbReference type="ARBA" id="ARBA00023242"/>
    </source>
</evidence>
<protein>
    <recommendedName>
        <fullName evidence="9">B3 domain-containing protein</fullName>
    </recommendedName>
</protein>
<evidence type="ECO:0000313" key="8">
    <source>
        <dbReference type="Proteomes" id="UP000298416"/>
    </source>
</evidence>
<reference evidence="7" key="2">
    <citation type="submission" date="2020-08" db="EMBL/GenBank/DDBJ databases">
        <title>Plant Genome Project.</title>
        <authorList>
            <person name="Zhang R.-G."/>
        </authorList>
    </citation>
    <scope>NUCLEOTIDE SEQUENCE</scope>
    <source>
        <strain evidence="7">Huo1</strain>
        <tissue evidence="7">Leaf</tissue>
    </source>
</reference>
<evidence type="ECO:0000256" key="2">
    <source>
        <dbReference type="ARBA" id="ARBA00023015"/>
    </source>
</evidence>
<keyword evidence="4" id="KW-0804">Transcription</keyword>
<dbReference type="PANTHER" id="PTHR31541">
    <property type="entry name" value="B3 DOMAIN PLANT PROTEIN-RELATED"/>
    <property type="match status" value="1"/>
</dbReference>
<proteinExistence type="predicted"/>
<dbReference type="Pfam" id="PF03754">
    <property type="entry name" value="At2g31720-like"/>
    <property type="match status" value="1"/>
</dbReference>
<dbReference type="PANTHER" id="PTHR31541:SF25">
    <property type="entry name" value="GAMMA-GLIADIN B"/>
    <property type="match status" value="1"/>
</dbReference>
<keyword evidence="5" id="KW-0539">Nucleus</keyword>
<feature type="region of interest" description="Disordered" evidence="6">
    <location>
        <begin position="58"/>
        <end position="112"/>
    </location>
</feature>
<organism evidence="7">
    <name type="scientific">Salvia splendens</name>
    <name type="common">Scarlet sage</name>
    <dbReference type="NCBI Taxonomy" id="180675"/>
    <lineage>
        <taxon>Eukaryota</taxon>
        <taxon>Viridiplantae</taxon>
        <taxon>Streptophyta</taxon>
        <taxon>Embryophyta</taxon>
        <taxon>Tracheophyta</taxon>
        <taxon>Spermatophyta</taxon>
        <taxon>Magnoliopsida</taxon>
        <taxon>eudicotyledons</taxon>
        <taxon>Gunneridae</taxon>
        <taxon>Pentapetalae</taxon>
        <taxon>asterids</taxon>
        <taxon>lamiids</taxon>
        <taxon>Lamiales</taxon>
        <taxon>Lamiaceae</taxon>
        <taxon>Nepetoideae</taxon>
        <taxon>Mentheae</taxon>
        <taxon>Salviinae</taxon>
        <taxon>Salvia</taxon>
        <taxon>Salvia subgen. Calosphace</taxon>
        <taxon>core Calosphace</taxon>
    </lineage>
</organism>
<dbReference type="SUPFAM" id="SSF101936">
    <property type="entry name" value="DNA-binding pseudobarrel domain"/>
    <property type="match status" value="1"/>
</dbReference>
<evidence type="ECO:0000313" key="7">
    <source>
        <dbReference type="EMBL" id="KAG6397855.1"/>
    </source>
</evidence>
<dbReference type="EMBL" id="PNBA02000015">
    <property type="protein sequence ID" value="KAG6397855.1"/>
    <property type="molecule type" value="Genomic_DNA"/>
</dbReference>
<evidence type="ECO:0000256" key="1">
    <source>
        <dbReference type="ARBA" id="ARBA00004123"/>
    </source>
</evidence>
<keyword evidence="2" id="KW-0805">Transcription regulation</keyword>
<sequence length="265" mass="30255">MVVHRDITKDDLKDYLHRPVDLFDALCIVAERATEIRDSEEKAFRESQRAVDRKGKKPIICILPKRPRDEAAPAPAPAAAARPKRRRAPLPPLSPKPKRVRRPLPPPLREKPPLPAEFYTTIKEMALAKKAVATEAKLVIQKQLTSTDLSSGHNRLSIPFNNIENDFLTEEEKQYLLGQDEKKKKLFLEVEILQPSLEVETVRFCRWDMPKENGKTSSTYAIRGKWNAIVNNNDLILGMTVQLWCFRVDRELCFALVSVPTNLAD</sequence>
<dbReference type="InterPro" id="IPR005508">
    <property type="entry name" value="At2g31720-like"/>
</dbReference>
<reference evidence="7" key="1">
    <citation type="submission" date="2018-01" db="EMBL/GenBank/DDBJ databases">
        <authorList>
            <person name="Mao J.F."/>
        </authorList>
    </citation>
    <scope>NUCLEOTIDE SEQUENCE</scope>
    <source>
        <strain evidence="7">Huo1</strain>
        <tissue evidence="7">Leaf</tissue>
    </source>
</reference>
<dbReference type="GO" id="GO:0003677">
    <property type="term" value="F:DNA binding"/>
    <property type="evidence" value="ECO:0007669"/>
    <property type="project" value="UniProtKB-KW"/>
</dbReference>